<dbReference type="InterPro" id="IPR050219">
    <property type="entry name" value="DnaG_primase"/>
</dbReference>
<evidence type="ECO:0000259" key="5">
    <source>
        <dbReference type="SMART" id="SM00400"/>
    </source>
</evidence>
<protein>
    <recommendedName>
        <fullName evidence="5">Zinc finger CHC2-type domain-containing protein</fullName>
    </recommendedName>
</protein>
<proteinExistence type="predicted"/>
<feature type="compositionally biased region" description="Basic and acidic residues" evidence="4">
    <location>
        <begin position="415"/>
        <end position="436"/>
    </location>
</feature>
<evidence type="ECO:0000313" key="6">
    <source>
        <dbReference type="EMBL" id="GJN64346.1"/>
    </source>
</evidence>
<name>A0AA37IXY9_9FIRM</name>
<feature type="region of interest" description="Disordered" evidence="4">
    <location>
        <begin position="941"/>
        <end position="984"/>
    </location>
</feature>
<dbReference type="SUPFAM" id="SSF57783">
    <property type="entry name" value="Zinc beta-ribbon"/>
    <property type="match status" value="1"/>
</dbReference>
<reference evidence="6" key="1">
    <citation type="journal article" date="2022" name="Int. J. Syst. Evol. Microbiol.">
        <title>Genome-based, phenotypic and chemotaxonomic classification of Faecalibacterium strains: proposal of three novel species Faecalibacterium duncaniae sp. nov., Faecalibacterium hattorii sp. nov. and Faecalibacterium gallinarum sp. nov. .</title>
        <authorList>
            <person name="Sakamoto M."/>
            <person name="Sakurai N."/>
            <person name="Tanno H."/>
            <person name="Iino T."/>
            <person name="Ohkuma M."/>
            <person name="Endo A."/>
        </authorList>
    </citation>
    <scope>NUCLEOTIDE SEQUENCE</scope>
    <source>
        <strain evidence="6">JCM 17207</strain>
    </source>
</reference>
<keyword evidence="3" id="KW-0862">Zinc</keyword>
<dbReference type="SMART" id="SM00400">
    <property type="entry name" value="ZnF_CHCC"/>
    <property type="match status" value="1"/>
</dbReference>
<dbReference type="GO" id="GO:0005737">
    <property type="term" value="C:cytoplasm"/>
    <property type="evidence" value="ECO:0007669"/>
    <property type="project" value="TreeGrafter"/>
</dbReference>
<comment type="caution">
    <text evidence="6">The sequence shown here is derived from an EMBL/GenBank/DDBJ whole genome shotgun (WGS) entry which is preliminary data.</text>
</comment>
<dbReference type="Proteomes" id="UP001055185">
    <property type="component" value="Unassembled WGS sequence"/>
</dbReference>
<evidence type="ECO:0000313" key="7">
    <source>
        <dbReference type="Proteomes" id="UP001055185"/>
    </source>
</evidence>
<dbReference type="PANTHER" id="PTHR30313">
    <property type="entry name" value="DNA PRIMASE"/>
    <property type="match status" value="1"/>
</dbReference>
<dbReference type="InterPro" id="IPR025465">
    <property type="entry name" value="DUF4316"/>
</dbReference>
<dbReference type="PANTHER" id="PTHR30313:SF2">
    <property type="entry name" value="DNA PRIMASE"/>
    <property type="match status" value="1"/>
</dbReference>
<dbReference type="InterPro" id="IPR040568">
    <property type="entry name" value="LPD16"/>
</dbReference>
<keyword evidence="1" id="KW-0479">Metal-binding</keyword>
<dbReference type="Pfam" id="PF14191">
    <property type="entry name" value="YodL"/>
    <property type="match status" value="1"/>
</dbReference>
<keyword evidence="7" id="KW-1185">Reference proteome</keyword>
<accession>A0AA37IXY9</accession>
<dbReference type="GO" id="GO:0003899">
    <property type="term" value="F:DNA-directed RNA polymerase activity"/>
    <property type="evidence" value="ECO:0007669"/>
    <property type="project" value="InterPro"/>
</dbReference>
<dbReference type="Pfam" id="PF08401">
    <property type="entry name" value="ArdcN"/>
    <property type="match status" value="1"/>
</dbReference>
<evidence type="ECO:0000256" key="2">
    <source>
        <dbReference type="ARBA" id="ARBA00022771"/>
    </source>
</evidence>
<organism evidence="6 7">
    <name type="scientific">Faecalibacterium gallinarum</name>
    <dbReference type="NCBI Taxonomy" id="2903556"/>
    <lineage>
        <taxon>Bacteria</taxon>
        <taxon>Bacillati</taxon>
        <taxon>Bacillota</taxon>
        <taxon>Clostridia</taxon>
        <taxon>Eubacteriales</taxon>
        <taxon>Oscillospiraceae</taxon>
        <taxon>Faecalibacterium</taxon>
    </lineage>
</organism>
<dbReference type="Gene3D" id="3.90.580.10">
    <property type="entry name" value="Zinc finger, CHC2-type domain"/>
    <property type="match status" value="1"/>
</dbReference>
<dbReference type="EMBL" id="BQKV01000029">
    <property type="protein sequence ID" value="GJN64346.1"/>
    <property type="molecule type" value="Genomic_DNA"/>
</dbReference>
<dbReference type="InterPro" id="IPR013610">
    <property type="entry name" value="ArdC_N"/>
</dbReference>
<evidence type="ECO:0000256" key="1">
    <source>
        <dbReference type="ARBA" id="ARBA00022723"/>
    </source>
</evidence>
<evidence type="ECO:0000256" key="4">
    <source>
        <dbReference type="SAM" id="MobiDB-lite"/>
    </source>
</evidence>
<dbReference type="InterPro" id="IPR036977">
    <property type="entry name" value="DNA_primase_Znf_CHC2"/>
</dbReference>
<feature type="compositionally biased region" description="Basic and acidic residues" evidence="4">
    <location>
        <begin position="967"/>
        <end position="984"/>
    </location>
</feature>
<dbReference type="GO" id="GO:0006269">
    <property type="term" value="P:DNA replication, synthesis of primer"/>
    <property type="evidence" value="ECO:0007669"/>
    <property type="project" value="TreeGrafter"/>
</dbReference>
<feature type="region of interest" description="Disordered" evidence="4">
    <location>
        <begin position="413"/>
        <end position="438"/>
    </location>
</feature>
<dbReference type="Pfam" id="PF14195">
    <property type="entry name" value="DUF4316"/>
    <property type="match status" value="1"/>
</dbReference>
<dbReference type="InterPro" id="IPR002694">
    <property type="entry name" value="Znf_CHC2"/>
</dbReference>
<dbReference type="Pfam" id="PF01807">
    <property type="entry name" value="Zn_ribbon_DnaG"/>
    <property type="match status" value="1"/>
</dbReference>
<evidence type="ECO:0000256" key="3">
    <source>
        <dbReference type="ARBA" id="ARBA00022833"/>
    </source>
</evidence>
<gene>
    <name evidence="6" type="ORF">JCM17207_09710</name>
</gene>
<dbReference type="AlphaFoldDB" id="A0AA37IXY9"/>
<sequence>MSMGESVFEVVKQSVTAREAAELYGIAVGRGGMACCPFHDDRHPSMKVDARFHCFGCGADGDVIDFTARLYDLSPKEAAEKLAQDFGLSYDSKAPPRRSYVRQKSEAQARKEKREHGWRVLTDYYHLLRKWEADYSPKTPDEDPHPRFLEAIQKKDYMGYLLDTFLDSSTEEQDQWIAEHTAEISAIGRRVNIMADKPTNRERLQQITAGIEQGIKELFESEKYMRYLSVMSRFHRYSVNNTMLIYMQKPDATLVAGYNKWKNQFERHVKKGEHGITIIAPTPFKKKIEEQKLDPDTKAPILDAEGKAVMEEREVEIPMFRPVKVFDVSQTDGKPLPELASSLSGNVQNYEAFMEALRRSAPVPLSVEPMAANMDGYFSPDQQRIAIRAGMSEVQTVSAAVHEIAHSKLHNYAKAQEEAARAGDKEPPKKKDRNTEEVEAESISYAVCQYYGIQTGENSFGYIANWSQGKELPELRASLETINKAAGELIADIDRHYKVICKERGIDLAAQSEQTVPQQEAASEAEVPMQAPARHAYKLHSNFERTSPADSTYIQEYTVADDLSLIPGEVLYAGTYDECVKLHNALQDGSMTAEQVKAQAQAEKLYELDGRLYLHVQPCDGGYDYTIYDKGTMRALDGGQLDAPELPLSTAALKICEMHDMGGQSIQYAPLSMIETLQEAAVQQMQAAAQAAAPETTMLPDAPEQHLDEYPMPDPTLTQDDLEKSGYLDGDLLPLSKERAYELMERDLTVYIVQQGENPAMAFDTTDLDAYDGIFAVTREEWEESPAFDAQVKERMDHQQEREQAFLDHKGDCFAIYQVKHTDELRDIRYEGLEWLKSIGQTAQRDNYDLVYTAPLLPSDLKGDTAEQLFYRFNNEHPADYRHPSMSVSDIVAIKRDGKVSCHYCDSFGFAEVPGFLPDNPLKNAEMAVEDDYGMIDGILNNGQRQPPQRELPEKRKSVVEQLKSQPKPEHKKTAPKKSAEREI</sequence>
<feature type="domain" description="Zinc finger CHC2-type" evidence="5">
    <location>
        <begin position="33"/>
        <end position="83"/>
    </location>
</feature>
<dbReference type="GO" id="GO:0003697">
    <property type="term" value="F:single-stranded DNA binding"/>
    <property type="evidence" value="ECO:0007669"/>
    <property type="project" value="InterPro"/>
</dbReference>
<keyword evidence="2" id="KW-0863">Zinc-finger</keyword>
<dbReference type="GO" id="GO:0008270">
    <property type="term" value="F:zinc ion binding"/>
    <property type="evidence" value="ECO:0007669"/>
    <property type="project" value="UniProtKB-KW"/>
</dbReference>
<dbReference type="InterPro" id="IPR025923">
    <property type="entry name" value="YodL-like_dom"/>
</dbReference>
<dbReference type="Pfam" id="PF18830">
    <property type="entry name" value="LPD16"/>
    <property type="match status" value="1"/>
</dbReference>